<dbReference type="SMART" id="SM00228">
    <property type="entry name" value="PDZ"/>
    <property type="match status" value="1"/>
</dbReference>
<evidence type="ECO:0000259" key="1">
    <source>
        <dbReference type="PROSITE" id="PS50106"/>
    </source>
</evidence>
<accession>A0AAV5EH97</accession>
<proteinExistence type="predicted"/>
<feature type="domain" description="PDZ" evidence="1">
    <location>
        <begin position="1"/>
        <end position="55"/>
    </location>
</feature>
<dbReference type="InterPro" id="IPR041489">
    <property type="entry name" value="PDZ_6"/>
</dbReference>
<dbReference type="Pfam" id="PF03572">
    <property type="entry name" value="Peptidase_S41"/>
    <property type="match status" value="2"/>
</dbReference>
<dbReference type="Gene3D" id="2.30.42.10">
    <property type="match status" value="1"/>
</dbReference>
<dbReference type="InterPro" id="IPR005151">
    <property type="entry name" value="Tail-specific_protease"/>
</dbReference>
<dbReference type="InterPro" id="IPR029045">
    <property type="entry name" value="ClpP/crotonase-like_dom_sf"/>
</dbReference>
<dbReference type="SMART" id="SM00245">
    <property type="entry name" value="TSPc"/>
    <property type="match status" value="1"/>
</dbReference>
<reference evidence="2" key="1">
    <citation type="journal article" date="2018" name="DNA Res.">
        <title>Multiple hybrid de novo genome assembly of finger millet, an orphan allotetraploid crop.</title>
        <authorList>
            <person name="Hatakeyama M."/>
            <person name="Aluri S."/>
            <person name="Balachadran M.T."/>
            <person name="Sivarajan S.R."/>
            <person name="Patrignani A."/>
            <person name="Gruter S."/>
            <person name="Poveda L."/>
            <person name="Shimizu-Inatsugi R."/>
            <person name="Baeten J."/>
            <person name="Francoijs K.J."/>
            <person name="Nataraja K.N."/>
            <person name="Reddy Y.A.N."/>
            <person name="Phadnis S."/>
            <person name="Ravikumar R.L."/>
            <person name="Schlapbach R."/>
            <person name="Sreeman S.M."/>
            <person name="Shimizu K.K."/>
        </authorList>
    </citation>
    <scope>NUCLEOTIDE SEQUENCE</scope>
</reference>
<evidence type="ECO:0000313" key="2">
    <source>
        <dbReference type="EMBL" id="GJN22539.1"/>
    </source>
</evidence>
<dbReference type="SUPFAM" id="SSF50156">
    <property type="entry name" value="PDZ domain-like"/>
    <property type="match status" value="1"/>
</dbReference>
<sequence>MAVNGSPTGVVVISANPGGPAEKAGILPGDVILAIDNRSTEDMDIYDAAELLQGAEGSSVDLSIRSGVDTRNVVLKRQTVTLNPVRSRMCEIPGAKDSSKIGYIKLTTFNQNASESVREAIKTLRDNNVKSFVLDLRNNSGGLFPEGIEIAKIWKIQSVFALSDGSGLAVTVARYETPAHTDIDKVGVIPDRPLPASFPSDEDGFCSCLRDPTAPCNLNAAQLFARS</sequence>
<dbReference type="InterPro" id="IPR001478">
    <property type="entry name" value="PDZ"/>
</dbReference>
<dbReference type="GO" id="GO:0008236">
    <property type="term" value="F:serine-type peptidase activity"/>
    <property type="evidence" value="ECO:0007669"/>
    <property type="project" value="InterPro"/>
</dbReference>
<comment type="caution">
    <text evidence="2">The sequence shown here is derived from an EMBL/GenBank/DDBJ whole genome shotgun (WGS) entry which is preliminary data.</text>
</comment>
<dbReference type="Proteomes" id="UP001054889">
    <property type="component" value="Unassembled WGS sequence"/>
</dbReference>
<dbReference type="EMBL" id="BQKI01000075">
    <property type="protein sequence ID" value="GJN22539.1"/>
    <property type="molecule type" value="Genomic_DNA"/>
</dbReference>
<organism evidence="2 3">
    <name type="scientific">Eleusine coracana subsp. coracana</name>
    <dbReference type="NCBI Taxonomy" id="191504"/>
    <lineage>
        <taxon>Eukaryota</taxon>
        <taxon>Viridiplantae</taxon>
        <taxon>Streptophyta</taxon>
        <taxon>Embryophyta</taxon>
        <taxon>Tracheophyta</taxon>
        <taxon>Spermatophyta</taxon>
        <taxon>Magnoliopsida</taxon>
        <taxon>Liliopsida</taxon>
        <taxon>Poales</taxon>
        <taxon>Poaceae</taxon>
        <taxon>PACMAD clade</taxon>
        <taxon>Chloridoideae</taxon>
        <taxon>Cynodonteae</taxon>
        <taxon>Eleusininae</taxon>
        <taxon>Eleusine</taxon>
    </lineage>
</organism>
<protein>
    <recommendedName>
        <fullName evidence="1">PDZ domain-containing protein</fullName>
    </recommendedName>
</protein>
<name>A0AAV5EH97_ELECO</name>
<gene>
    <name evidence="2" type="primary">gb10114</name>
    <name evidence="2" type="ORF">PR202_gb10114</name>
</gene>
<evidence type="ECO:0000313" key="3">
    <source>
        <dbReference type="Proteomes" id="UP001054889"/>
    </source>
</evidence>
<dbReference type="GO" id="GO:0006508">
    <property type="term" value="P:proteolysis"/>
    <property type="evidence" value="ECO:0007669"/>
    <property type="project" value="InterPro"/>
</dbReference>
<dbReference type="CDD" id="cd06782">
    <property type="entry name" value="cpPDZ_CPP-like"/>
    <property type="match status" value="1"/>
</dbReference>
<keyword evidence="3" id="KW-1185">Reference proteome</keyword>
<dbReference type="Pfam" id="PF17820">
    <property type="entry name" value="PDZ_6"/>
    <property type="match status" value="1"/>
</dbReference>
<dbReference type="PANTHER" id="PTHR32060:SF7">
    <property type="entry name" value="CARBOXYL-TERMINAL-PROCESSING PEPTIDASE 2, CHLOROPLASTIC"/>
    <property type="match status" value="1"/>
</dbReference>
<dbReference type="Gene3D" id="3.90.226.10">
    <property type="entry name" value="2-enoyl-CoA Hydratase, Chain A, domain 1"/>
    <property type="match status" value="2"/>
</dbReference>
<dbReference type="PANTHER" id="PTHR32060">
    <property type="entry name" value="TAIL-SPECIFIC PROTEASE"/>
    <property type="match status" value="1"/>
</dbReference>
<reference evidence="2" key="2">
    <citation type="submission" date="2021-12" db="EMBL/GenBank/DDBJ databases">
        <title>Resequencing data analysis of finger millet.</title>
        <authorList>
            <person name="Hatakeyama M."/>
            <person name="Aluri S."/>
            <person name="Balachadran M.T."/>
            <person name="Sivarajan S.R."/>
            <person name="Poveda L."/>
            <person name="Shimizu-Inatsugi R."/>
            <person name="Schlapbach R."/>
            <person name="Sreeman S.M."/>
            <person name="Shimizu K.K."/>
        </authorList>
    </citation>
    <scope>NUCLEOTIDE SEQUENCE</scope>
</reference>
<dbReference type="SUPFAM" id="SSF52096">
    <property type="entry name" value="ClpP/crotonase"/>
    <property type="match status" value="1"/>
</dbReference>
<dbReference type="AlphaFoldDB" id="A0AAV5EH97"/>
<dbReference type="InterPro" id="IPR036034">
    <property type="entry name" value="PDZ_sf"/>
</dbReference>
<dbReference type="PROSITE" id="PS50106">
    <property type="entry name" value="PDZ"/>
    <property type="match status" value="1"/>
</dbReference>
<dbReference type="GO" id="GO:0004175">
    <property type="term" value="F:endopeptidase activity"/>
    <property type="evidence" value="ECO:0007669"/>
    <property type="project" value="TreeGrafter"/>
</dbReference>